<sequence length="519" mass="57051">MSKLSTIPRTRSQVVGLTSKLKDFTKSVEKTTLLTQSELKKQHRHLLSQQPELFSGLANLYTNNVSKFERIIRLYGGQGSKHSISSIGFSHLIEYCNNYDLPDDDSTLKAICFTIFQIHSNELRNGGANALFTIAVEYFNKPDVKGVVGEHVKIKSCNKVPVAIVNFKALTQVIPYRGVKALRTKLLETQDGVALEHIGSFYNTCKIDGEFDAVSFCGLKLRQSCIVSVAGHAIDVGPDYYRQMLAEVTALLKLKRKVGSVVMHGNNQFGFVKPLDASQTQSVTQIRKILNDASRVSFINVKNAANRDEMVYAYDPCLLYYITIPNNGNKSHCIQALNLSGLLEHRLLHYGSLGTSCRDPSCRVIGIDRPELYAELNRIVDNTTIKDRADAMLEINADEASSVKSSSSGKSSTKGKYVRNSIDKGHNLTDLGRTNGDQYSHYSQMSKPSGSEISRFITAEAVKGIADPSLDVTALSLKLAMLQASAVTAGPSTSGTKPVEDNITKAIPINKTVDELEEM</sequence>
<dbReference type="InterPro" id="IPR026373">
    <property type="entry name" value="VP5/VP6"/>
</dbReference>
<accession>A0A2P1N6P4</accession>
<reference evidence="1" key="1">
    <citation type="journal article" date="2018" name="J. Gen. Virol.">
        <title>New genotypes of Liao ning virus (LNV) in Australia exhibit an insect-specific phenotype.</title>
        <authorList>
            <person name="Prow N.A."/>
            <person name="Mah M.G."/>
            <person name="Deerain J.M."/>
            <person name="Warrilow D."/>
            <person name="Colmant A.M.G."/>
            <person name="O'Brien C.A."/>
            <person name="Harrison J.J."/>
            <person name="McLean B.J."/>
            <person name="Hewlett E.K."/>
            <person name="Piyasena T.B.H."/>
            <person name="Hall-Mendelin S."/>
            <person name="van den Hurk A.F."/>
            <person name="Watterson D."/>
            <person name="Huang B."/>
            <person name="Schulz B.L."/>
            <person name="Webb C.E."/>
            <person name="Johansen C.A."/>
            <person name="Chow W.K."/>
            <person name="Hobson-Peters J."/>
            <person name="Cazier C."/>
            <person name="Coffey L.L."/>
            <person name="Faddy H.M."/>
            <person name="Suhrbier A."/>
            <person name="Bielefeldt-Ohmann H."/>
            <person name="Hall R.A."/>
        </authorList>
    </citation>
    <scope>NUCLEOTIDE SEQUENCE</scope>
    <source>
        <strain evidence="1">LN-5724</strain>
    </source>
</reference>
<evidence type="ECO:0000313" key="1">
    <source>
        <dbReference type="EMBL" id="AVP49964.1"/>
    </source>
</evidence>
<name>A0A2P1N6P4_9REOV</name>
<organism evidence="1">
    <name type="scientific">Liao ning virus</name>
    <dbReference type="NCBI Taxonomy" id="246280"/>
    <lineage>
        <taxon>Viruses</taxon>
        <taxon>Riboviria</taxon>
        <taxon>Orthornavirae</taxon>
        <taxon>Duplornaviricota</taxon>
        <taxon>Resentoviricetes</taxon>
        <taxon>Reovirales</taxon>
        <taxon>Sedoreoviridae</taxon>
        <taxon>Seadornavirus</taxon>
        <taxon>Seadornavirus liaoningense</taxon>
    </lineage>
</organism>
<proteinExistence type="predicted"/>
<dbReference type="NCBIfam" id="TIGR04231">
    <property type="entry name" value="seadorna_VP5"/>
    <property type="match status" value="1"/>
</dbReference>
<dbReference type="EMBL" id="MG725038">
    <property type="protein sequence ID" value="AVP49964.1"/>
    <property type="molecule type" value="Genomic_RNA"/>
</dbReference>
<protein>
    <submittedName>
        <fullName evidence="1">VP6</fullName>
    </submittedName>
</protein>